<protein>
    <submittedName>
        <fullName evidence="1">Uncharacterized protein</fullName>
    </submittedName>
</protein>
<accession>A0ABD0L4C5</accession>
<name>A0ABD0L4C5_9CAEN</name>
<dbReference type="EMBL" id="JACVVK020000084">
    <property type="protein sequence ID" value="KAK7494366.1"/>
    <property type="molecule type" value="Genomic_DNA"/>
</dbReference>
<gene>
    <name evidence="1" type="ORF">BaRGS_00014469</name>
</gene>
<keyword evidence="2" id="KW-1185">Reference proteome</keyword>
<evidence type="ECO:0000313" key="2">
    <source>
        <dbReference type="Proteomes" id="UP001519460"/>
    </source>
</evidence>
<reference evidence="1 2" key="1">
    <citation type="journal article" date="2023" name="Sci. Data">
        <title>Genome assembly of the Korean intertidal mud-creeper Batillaria attramentaria.</title>
        <authorList>
            <person name="Patra A.K."/>
            <person name="Ho P.T."/>
            <person name="Jun S."/>
            <person name="Lee S.J."/>
            <person name="Kim Y."/>
            <person name="Won Y.J."/>
        </authorList>
    </citation>
    <scope>NUCLEOTIDE SEQUENCE [LARGE SCALE GENOMIC DNA]</scope>
    <source>
        <strain evidence="1">Wonlab-2016</strain>
    </source>
</reference>
<organism evidence="1 2">
    <name type="scientific">Batillaria attramentaria</name>
    <dbReference type="NCBI Taxonomy" id="370345"/>
    <lineage>
        <taxon>Eukaryota</taxon>
        <taxon>Metazoa</taxon>
        <taxon>Spiralia</taxon>
        <taxon>Lophotrochozoa</taxon>
        <taxon>Mollusca</taxon>
        <taxon>Gastropoda</taxon>
        <taxon>Caenogastropoda</taxon>
        <taxon>Sorbeoconcha</taxon>
        <taxon>Cerithioidea</taxon>
        <taxon>Batillariidae</taxon>
        <taxon>Batillaria</taxon>
    </lineage>
</organism>
<dbReference type="AlphaFoldDB" id="A0ABD0L4C5"/>
<dbReference type="Proteomes" id="UP001519460">
    <property type="component" value="Unassembled WGS sequence"/>
</dbReference>
<evidence type="ECO:0000313" key="1">
    <source>
        <dbReference type="EMBL" id="KAK7494366.1"/>
    </source>
</evidence>
<comment type="caution">
    <text evidence="1">The sequence shown here is derived from an EMBL/GenBank/DDBJ whole genome shotgun (WGS) entry which is preliminary data.</text>
</comment>
<sequence length="113" mass="12676">MRTSDRPDTRCPFQFCPGTNSADDNLIKSYKAILRHVSYSSKVHKGHTVSFLGRVNDVRKTITHHTNQSRKGTNASIVLLVTLRRADGLPEGASNNRQRFVPFSASIEKVLPR</sequence>
<proteinExistence type="predicted"/>